<name>A0A7J0DHJ3_9ERIC</name>
<keyword evidence="2" id="KW-1185">Reference proteome</keyword>
<dbReference type="Gene3D" id="3.10.10.10">
    <property type="entry name" value="HIV Type 1 Reverse Transcriptase, subunit A, domain 1"/>
    <property type="match status" value="1"/>
</dbReference>
<evidence type="ECO:0000313" key="1">
    <source>
        <dbReference type="EMBL" id="GFS35144.1"/>
    </source>
</evidence>
<dbReference type="Proteomes" id="UP000585474">
    <property type="component" value="Unassembled WGS sequence"/>
</dbReference>
<evidence type="ECO:0008006" key="3">
    <source>
        <dbReference type="Google" id="ProtNLM"/>
    </source>
</evidence>
<evidence type="ECO:0000313" key="2">
    <source>
        <dbReference type="Proteomes" id="UP000585474"/>
    </source>
</evidence>
<dbReference type="AlphaFoldDB" id="A0A7J0DHJ3"/>
<reference evidence="2" key="1">
    <citation type="submission" date="2019-07" db="EMBL/GenBank/DDBJ databases">
        <title>De Novo Assembly of kiwifruit Actinidia rufa.</title>
        <authorList>
            <person name="Sugita-Konishi S."/>
            <person name="Sato K."/>
            <person name="Mori E."/>
            <person name="Abe Y."/>
            <person name="Kisaki G."/>
            <person name="Hamano K."/>
            <person name="Suezawa K."/>
            <person name="Otani M."/>
            <person name="Fukuda T."/>
            <person name="Manabe T."/>
            <person name="Gomi K."/>
            <person name="Tabuchi M."/>
            <person name="Akimitsu K."/>
            <person name="Kataoka I."/>
        </authorList>
    </citation>
    <scope>NUCLEOTIDE SEQUENCE [LARGE SCALE GENOMIC DNA]</scope>
    <source>
        <strain evidence="2">cv. Fuchu</strain>
    </source>
</reference>
<proteinExistence type="predicted"/>
<dbReference type="EMBL" id="BJWL01000222">
    <property type="protein sequence ID" value="GFS35144.1"/>
    <property type="molecule type" value="Genomic_DNA"/>
</dbReference>
<gene>
    <name evidence="1" type="ORF">Acr_00g0038080</name>
</gene>
<organism evidence="1 2">
    <name type="scientific">Actinidia rufa</name>
    <dbReference type="NCBI Taxonomy" id="165716"/>
    <lineage>
        <taxon>Eukaryota</taxon>
        <taxon>Viridiplantae</taxon>
        <taxon>Streptophyta</taxon>
        <taxon>Embryophyta</taxon>
        <taxon>Tracheophyta</taxon>
        <taxon>Spermatophyta</taxon>
        <taxon>Magnoliopsida</taxon>
        <taxon>eudicotyledons</taxon>
        <taxon>Gunneridae</taxon>
        <taxon>Pentapetalae</taxon>
        <taxon>asterids</taxon>
        <taxon>Ericales</taxon>
        <taxon>Actinidiaceae</taxon>
        <taxon>Actinidia</taxon>
    </lineage>
</organism>
<accession>A0A7J0DHJ3</accession>
<protein>
    <recommendedName>
        <fullName evidence="3">Reverse transcriptase domain-containing protein</fullName>
    </recommendedName>
</protein>
<dbReference type="OrthoDB" id="1727395at2759"/>
<sequence length="149" mass="17387">MGDDIGVLRNEVEQLTLENPRETDNTKPLEEVVPISIHPDYPDRHIMIGTELTDELRFTLIHFLKKNSNIFAWSQRDVPGINPEIAMHKLFTDPKHSLVRQKRRKFAPECLKVIEDEVNKLIRANVVREAHYLDWLANVVSMDLERHDA</sequence>
<comment type="caution">
    <text evidence="1">The sequence shown here is derived from an EMBL/GenBank/DDBJ whole genome shotgun (WGS) entry which is preliminary data.</text>
</comment>